<evidence type="ECO:0000256" key="1">
    <source>
        <dbReference type="SAM" id="Coils"/>
    </source>
</evidence>
<dbReference type="EMBL" id="SUNJ01010695">
    <property type="protein sequence ID" value="TPP59462.1"/>
    <property type="molecule type" value="Genomic_DNA"/>
</dbReference>
<dbReference type="STRING" id="46835.A0A504YCT3"/>
<evidence type="ECO:0000313" key="3">
    <source>
        <dbReference type="Proteomes" id="UP000316759"/>
    </source>
</evidence>
<reference evidence="2 3" key="1">
    <citation type="submission" date="2019-04" db="EMBL/GenBank/DDBJ databases">
        <title>Annotation for the trematode Fasciola gigantica.</title>
        <authorList>
            <person name="Choi Y.-J."/>
        </authorList>
    </citation>
    <scope>NUCLEOTIDE SEQUENCE [LARGE SCALE GENOMIC DNA]</scope>
    <source>
        <strain evidence="2">Uganda_cow_1</strain>
    </source>
</reference>
<dbReference type="AlphaFoldDB" id="A0A504YCT3"/>
<proteinExistence type="predicted"/>
<dbReference type="Proteomes" id="UP000316759">
    <property type="component" value="Unassembled WGS sequence"/>
</dbReference>
<evidence type="ECO:0008006" key="4">
    <source>
        <dbReference type="Google" id="ProtNLM"/>
    </source>
</evidence>
<dbReference type="OrthoDB" id="6258247at2759"/>
<keyword evidence="1" id="KW-0175">Coiled coil</keyword>
<keyword evidence="3" id="KW-1185">Reference proteome</keyword>
<feature type="coiled-coil region" evidence="1">
    <location>
        <begin position="18"/>
        <end position="45"/>
    </location>
</feature>
<sequence length="245" mass="28240">MVSVVQLRSKLVSLVSDYKKLQYEAECKNEELNKIKQDRKKLEVVRTKVFTDLDTAERKKEEIDHKILENVKKIAELQKTTVECQRTTELLTQKLEKQDSASIRLQENAENAKDQAANTAKTYTETLERLQDLQVLQDKAEKRQDILNCNIQELESEKTILGHKLHVIGHRNSEAEARLNSLEENITNLTEALNKANKRAREAEYTFEELSVVLAALEEEANDLKTKSGKMQEQLEIIRSNMSDD</sequence>
<feature type="coiled-coil region" evidence="1">
    <location>
        <begin position="95"/>
        <end position="234"/>
    </location>
</feature>
<organism evidence="2 3">
    <name type="scientific">Fasciola gigantica</name>
    <name type="common">Giant liver fluke</name>
    <dbReference type="NCBI Taxonomy" id="46835"/>
    <lineage>
        <taxon>Eukaryota</taxon>
        <taxon>Metazoa</taxon>
        <taxon>Spiralia</taxon>
        <taxon>Lophotrochozoa</taxon>
        <taxon>Platyhelminthes</taxon>
        <taxon>Trematoda</taxon>
        <taxon>Digenea</taxon>
        <taxon>Plagiorchiida</taxon>
        <taxon>Echinostomata</taxon>
        <taxon>Echinostomatoidea</taxon>
        <taxon>Fasciolidae</taxon>
        <taxon>Fasciola</taxon>
    </lineage>
</organism>
<evidence type="ECO:0000313" key="2">
    <source>
        <dbReference type="EMBL" id="TPP59462.1"/>
    </source>
</evidence>
<name>A0A504YCT3_FASGI</name>
<comment type="caution">
    <text evidence="2">The sequence shown here is derived from an EMBL/GenBank/DDBJ whole genome shotgun (WGS) entry which is preliminary data.</text>
</comment>
<protein>
    <recommendedName>
        <fullName evidence="4">Tropomyosin</fullName>
    </recommendedName>
</protein>
<dbReference type="SUPFAM" id="SSF57997">
    <property type="entry name" value="Tropomyosin"/>
    <property type="match status" value="1"/>
</dbReference>
<gene>
    <name evidence="2" type="ORF">FGIG_07586</name>
</gene>
<accession>A0A504YCT3</accession>
<dbReference type="Gene3D" id="1.20.5.170">
    <property type="match status" value="1"/>
</dbReference>